<keyword evidence="7 13" id="KW-0791">Threonine biosynthesis</keyword>
<evidence type="ECO:0000313" key="19">
    <source>
        <dbReference type="EMBL" id="APG03985.1"/>
    </source>
</evidence>
<dbReference type="Pfam" id="PF03447">
    <property type="entry name" value="NAD_binding_3"/>
    <property type="match status" value="1"/>
</dbReference>
<evidence type="ECO:0000259" key="17">
    <source>
        <dbReference type="Pfam" id="PF00742"/>
    </source>
</evidence>
<keyword evidence="8 13" id="KW-0521">NADP</keyword>
<evidence type="ECO:0000256" key="1">
    <source>
        <dbReference type="ARBA" id="ARBA00001920"/>
    </source>
</evidence>
<evidence type="ECO:0000256" key="3">
    <source>
        <dbReference type="ARBA" id="ARBA00005062"/>
    </source>
</evidence>
<dbReference type="InterPro" id="IPR019811">
    <property type="entry name" value="HDH_CS"/>
</dbReference>
<proteinExistence type="inferred from homology"/>
<dbReference type="AlphaFoldDB" id="A0A1L3ESE7"/>
<evidence type="ECO:0000256" key="5">
    <source>
        <dbReference type="ARBA" id="ARBA00013213"/>
    </source>
</evidence>
<dbReference type="InterPro" id="IPR022697">
    <property type="entry name" value="HDH_short"/>
</dbReference>
<dbReference type="OrthoDB" id="9799110at2"/>
<evidence type="ECO:0000256" key="7">
    <source>
        <dbReference type="ARBA" id="ARBA00022697"/>
    </source>
</evidence>
<comment type="cofactor">
    <cofactor evidence="1">
        <name>a metal cation</name>
        <dbReference type="ChEBI" id="CHEBI:25213"/>
    </cofactor>
</comment>
<evidence type="ECO:0000256" key="16">
    <source>
        <dbReference type="RuleBase" id="RU004171"/>
    </source>
</evidence>
<keyword evidence="9 13" id="KW-0560">Oxidoreductase</keyword>
<comment type="catalytic activity">
    <reaction evidence="12">
        <text>L-homoserine + NAD(+) = L-aspartate 4-semialdehyde + NADH + H(+)</text>
        <dbReference type="Rhea" id="RHEA:15757"/>
        <dbReference type="ChEBI" id="CHEBI:15378"/>
        <dbReference type="ChEBI" id="CHEBI:57476"/>
        <dbReference type="ChEBI" id="CHEBI:57540"/>
        <dbReference type="ChEBI" id="CHEBI:57945"/>
        <dbReference type="ChEBI" id="CHEBI:537519"/>
        <dbReference type="EC" id="1.1.1.3"/>
    </reaction>
    <physiologicalReaction direction="right-to-left" evidence="12">
        <dbReference type="Rhea" id="RHEA:15759"/>
    </physiologicalReaction>
</comment>
<accession>A0A1L3ESE7</accession>
<dbReference type="PROSITE" id="PS01042">
    <property type="entry name" value="HOMOSER_DHGENASE"/>
    <property type="match status" value="1"/>
</dbReference>
<evidence type="ECO:0000256" key="12">
    <source>
        <dbReference type="ARBA" id="ARBA00049031"/>
    </source>
</evidence>
<feature type="binding site" evidence="15">
    <location>
        <position position="117"/>
    </location>
    <ligand>
        <name>NADPH</name>
        <dbReference type="ChEBI" id="CHEBI:57783"/>
    </ligand>
</feature>
<dbReference type="GO" id="GO:0009090">
    <property type="term" value="P:homoserine biosynthetic process"/>
    <property type="evidence" value="ECO:0007669"/>
    <property type="project" value="UniProtKB-ARBA"/>
</dbReference>
<keyword evidence="6 13" id="KW-0028">Amino-acid biosynthesis</keyword>
<dbReference type="Gene3D" id="3.40.50.720">
    <property type="entry name" value="NAD(P)-binding Rossmann-like Domain"/>
    <property type="match status" value="1"/>
</dbReference>
<gene>
    <name evidence="19" type="ORF">BJI69_08805</name>
</gene>
<dbReference type="InterPro" id="IPR011147">
    <property type="entry name" value="Bifunc_Aspkin/hSer_DH"/>
</dbReference>
<dbReference type="UniPathway" id="UPA00050">
    <property type="reaction ID" value="UER00063"/>
</dbReference>
<dbReference type="GO" id="GO:0009086">
    <property type="term" value="P:methionine biosynthetic process"/>
    <property type="evidence" value="ECO:0007669"/>
    <property type="project" value="UniProtKB-KW"/>
</dbReference>
<evidence type="ECO:0000256" key="2">
    <source>
        <dbReference type="ARBA" id="ARBA00005056"/>
    </source>
</evidence>
<comment type="pathway">
    <text evidence="3">Amino-acid biosynthesis; L-methionine biosynthesis via de novo pathway; L-homoserine from L-aspartate: step 3/3.</text>
</comment>
<dbReference type="KEGG" id="lrz:BJI69_08805"/>
<protein>
    <recommendedName>
        <fullName evidence="5 13">Homoserine dehydrogenase</fullName>
        <shortName evidence="13">HDH</shortName>
        <ecNumber evidence="5 13">1.1.1.3</ecNumber>
    </recommendedName>
</protein>
<dbReference type="EC" id="1.1.1.3" evidence="5 13"/>
<dbReference type="SUPFAM" id="SSF55347">
    <property type="entry name" value="Glyceraldehyde-3-phosphate dehydrogenase-like, C-terminal domain"/>
    <property type="match status" value="1"/>
</dbReference>
<comment type="similarity">
    <text evidence="4 13 16">Belongs to the homoserine dehydrogenase family.</text>
</comment>
<evidence type="ECO:0000256" key="14">
    <source>
        <dbReference type="PIRSR" id="PIRSR036497-1"/>
    </source>
</evidence>
<dbReference type="InterPro" id="IPR005106">
    <property type="entry name" value="Asp/hSer_DH_NAD-bd"/>
</dbReference>
<dbReference type="PANTHER" id="PTHR43070:SF5">
    <property type="entry name" value="HOMOSERINE DEHYDROGENASE"/>
    <property type="match status" value="1"/>
</dbReference>
<feature type="binding site" evidence="15">
    <location>
        <begin position="34"/>
        <end position="39"/>
    </location>
    <ligand>
        <name>NADP(+)</name>
        <dbReference type="ChEBI" id="CHEBI:58349"/>
    </ligand>
</feature>
<dbReference type="SUPFAM" id="SSF51735">
    <property type="entry name" value="NAD(P)-binding Rossmann-fold domains"/>
    <property type="match status" value="1"/>
</dbReference>
<comment type="catalytic activity">
    <reaction evidence="11">
        <text>L-homoserine + NADP(+) = L-aspartate 4-semialdehyde + NADPH + H(+)</text>
        <dbReference type="Rhea" id="RHEA:15761"/>
        <dbReference type="ChEBI" id="CHEBI:15378"/>
        <dbReference type="ChEBI" id="CHEBI:57476"/>
        <dbReference type="ChEBI" id="CHEBI:57783"/>
        <dbReference type="ChEBI" id="CHEBI:58349"/>
        <dbReference type="ChEBI" id="CHEBI:537519"/>
        <dbReference type="EC" id="1.1.1.3"/>
    </reaction>
    <physiologicalReaction direction="right-to-left" evidence="11">
        <dbReference type="Rhea" id="RHEA:15763"/>
    </physiologicalReaction>
</comment>
<keyword evidence="20" id="KW-1185">Reference proteome</keyword>
<dbReference type="InterPro" id="IPR001342">
    <property type="entry name" value="HDH_cat"/>
</dbReference>
<feature type="domain" description="Homoserine dehydrogenase catalytic" evidence="17">
    <location>
        <begin position="176"/>
        <end position="371"/>
    </location>
</feature>
<dbReference type="STRING" id="1440763.BJI69_08805"/>
<dbReference type="Proteomes" id="UP000182987">
    <property type="component" value="Chromosome"/>
</dbReference>
<dbReference type="GO" id="GO:0050661">
    <property type="term" value="F:NADP binding"/>
    <property type="evidence" value="ECO:0007669"/>
    <property type="project" value="InterPro"/>
</dbReference>
<dbReference type="GO" id="GO:0009089">
    <property type="term" value="P:lysine biosynthetic process via diaminopimelate"/>
    <property type="evidence" value="ECO:0007669"/>
    <property type="project" value="UniProtKB-ARBA"/>
</dbReference>
<reference evidence="20" key="1">
    <citation type="submission" date="2016-09" db="EMBL/GenBank/DDBJ databases">
        <authorList>
            <person name="Lysoe E."/>
        </authorList>
    </citation>
    <scope>NUCLEOTIDE SEQUENCE [LARGE SCALE GENOMIC DNA]</scope>
    <source>
        <strain evidence="20">LJ96T</strain>
    </source>
</reference>
<dbReference type="PANTHER" id="PTHR43070">
    <property type="match status" value="1"/>
</dbReference>
<name>A0A1L3ESE7_9GAMM</name>
<evidence type="ECO:0000256" key="13">
    <source>
        <dbReference type="PIRNR" id="PIRNR036497"/>
    </source>
</evidence>
<dbReference type="PIRSF" id="PIRSF036497">
    <property type="entry name" value="HDH_short"/>
    <property type="match status" value="1"/>
</dbReference>
<evidence type="ECO:0000256" key="15">
    <source>
        <dbReference type="PIRSR" id="PIRSR036497-2"/>
    </source>
</evidence>
<dbReference type="GO" id="GO:0004412">
    <property type="term" value="F:homoserine dehydrogenase activity"/>
    <property type="evidence" value="ECO:0007669"/>
    <property type="project" value="UniProtKB-EC"/>
</dbReference>
<evidence type="ECO:0000259" key="18">
    <source>
        <dbReference type="Pfam" id="PF03447"/>
    </source>
</evidence>
<evidence type="ECO:0000256" key="6">
    <source>
        <dbReference type="ARBA" id="ARBA00022605"/>
    </source>
</evidence>
<evidence type="ECO:0000313" key="20">
    <source>
        <dbReference type="Proteomes" id="UP000182987"/>
    </source>
</evidence>
<feature type="binding site" evidence="15">
    <location>
        <position position="229"/>
    </location>
    <ligand>
        <name>L-homoserine</name>
        <dbReference type="ChEBI" id="CHEBI:57476"/>
    </ligand>
</feature>
<dbReference type="Pfam" id="PF00742">
    <property type="entry name" value="Homoserine_dh"/>
    <property type="match status" value="1"/>
</dbReference>
<dbReference type="EMBL" id="CP017480">
    <property type="protein sequence ID" value="APG03985.1"/>
    <property type="molecule type" value="Genomic_DNA"/>
</dbReference>
<evidence type="ECO:0000256" key="4">
    <source>
        <dbReference type="ARBA" id="ARBA00006753"/>
    </source>
</evidence>
<dbReference type="Gene3D" id="3.30.360.10">
    <property type="entry name" value="Dihydrodipicolinate Reductase, domain 2"/>
    <property type="match status" value="1"/>
</dbReference>
<dbReference type="UniPathway" id="UPA00051">
    <property type="reaction ID" value="UER00465"/>
</dbReference>
<evidence type="ECO:0000256" key="8">
    <source>
        <dbReference type="ARBA" id="ARBA00022857"/>
    </source>
</evidence>
<feature type="binding site" evidence="15">
    <location>
        <position position="141"/>
    </location>
    <ligand>
        <name>NADPH</name>
        <dbReference type="ChEBI" id="CHEBI:57783"/>
    </ligand>
</feature>
<dbReference type="InterPro" id="IPR036291">
    <property type="entry name" value="NAD(P)-bd_dom_sf"/>
</dbReference>
<feature type="active site" description="Proton donor" evidence="14">
    <location>
        <position position="244"/>
    </location>
</feature>
<evidence type="ECO:0000256" key="11">
    <source>
        <dbReference type="ARBA" id="ARBA00048841"/>
    </source>
</evidence>
<dbReference type="FunFam" id="3.30.360.10:FF:000006">
    <property type="entry name" value="Bifunctional aspartokinase/homoserine dehydrogenase"/>
    <property type="match status" value="1"/>
</dbReference>
<evidence type="ECO:0000256" key="9">
    <source>
        <dbReference type="ARBA" id="ARBA00023002"/>
    </source>
</evidence>
<evidence type="ECO:0000256" key="10">
    <source>
        <dbReference type="ARBA" id="ARBA00023167"/>
    </source>
</evidence>
<dbReference type="GO" id="GO:0009088">
    <property type="term" value="P:threonine biosynthetic process"/>
    <property type="evidence" value="ECO:0007669"/>
    <property type="project" value="UniProtKB-UniPathway"/>
</dbReference>
<feature type="domain" description="Aspartate/homoserine dehydrogenase NAD-binding" evidence="18">
    <location>
        <begin position="34"/>
        <end position="168"/>
    </location>
</feature>
<sequence length="384" mass="40606">MIVSIAIALPRSPLRVAPVRAAVAPLVVNIGVVGPGKVGSAFLTQLRLAAPRLLRECNLQLSLRAVSDSRHMWLDCDDDALNGRLHGAQIWRPAELDEFAAYVAGREGEVAVLADCTASDIVANHYAGWLAAGIHVVTPNKRAASGPLDRWHKIARASDASGARLHYEGTVGAGLPVVQTLRDLIDTGDELLAVEGMLSGTLAWLFNRFDGSVPFSALVREAHAMGYTEPDPRDDLSGMDVARKLVILAREAGVALSLDDVNVRSLIPAELAEGSRDDFMANLGAMDAPMAALLADARAAGGVLRHVARLDGRHASVGVQVMGTDHAFAHSRLTDNVVRFATRRYCDNALVVQGPGAGPEVTAAAVFTDLLRVAGAMGVKRCAC</sequence>
<organism evidence="19 20">
    <name type="scientific">Luteibacter rhizovicinus DSM 16549</name>
    <dbReference type="NCBI Taxonomy" id="1440763"/>
    <lineage>
        <taxon>Bacteria</taxon>
        <taxon>Pseudomonadati</taxon>
        <taxon>Pseudomonadota</taxon>
        <taxon>Gammaproteobacteria</taxon>
        <taxon>Lysobacterales</taxon>
        <taxon>Rhodanobacteraceae</taxon>
        <taxon>Luteibacter</taxon>
    </lineage>
</organism>
<comment type="pathway">
    <text evidence="2">Amino-acid biosynthesis; L-threonine biosynthesis; L-threonine from L-aspartate: step 3/5.</text>
</comment>
<keyword evidence="10 13" id="KW-0486">Methionine biosynthesis</keyword>